<dbReference type="EMBL" id="GBRH01227194">
    <property type="protein sequence ID" value="JAD70701.1"/>
    <property type="molecule type" value="Transcribed_RNA"/>
</dbReference>
<protein>
    <submittedName>
        <fullName evidence="2">Uncharacterized protein</fullName>
    </submittedName>
</protein>
<reference evidence="2" key="1">
    <citation type="submission" date="2014-09" db="EMBL/GenBank/DDBJ databases">
        <authorList>
            <person name="Magalhaes I.L.F."/>
            <person name="Oliveira U."/>
            <person name="Santos F.R."/>
            <person name="Vidigal T.H.D.A."/>
            <person name="Brescovit A.D."/>
            <person name="Santos A.J."/>
        </authorList>
    </citation>
    <scope>NUCLEOTIDE SEQUENCE</scope>
    <source>
        <tissue evidence="2">Shoot tissue taken approximately 20 cm above the soil surface</tissue>
    </source>
</reference>
<accession>A0A0A9C559</accession>
<feature type="region of interest" description="Disordered" evidence="1">
    <location>
        <begin position="26"/>
        <end position="49"/>
    </location>
</feature>
<sequence length="49" mass="5300">MRNPHTPPCVLLFTATRIPGRLRRLAAGSSSTCTPTSPTAKTHPQLMAR</sequence>
<organism evidence="2">
    <name type="scientific">Arundo donax</name>
    <name type="common">Giant reed</name>
    <name type="synonym">Donax arundinaceus</name>
    <dbReference type="NCBI Taxonomy" id="35708"/>
    <lineage>
        <taxon>Eukaryota</taxon>
        <taxon>Viridiplantae</taxon>
        <taxon>Streptophyta</taxon>
        <taxon>Embryophyta</taxon>
        <taxon>Tracheophyta</taxon>
        <taxon>Spermatophyta</taxon>
        <taxon>Magnoliopsida</taxon>
        <taxon>Liliopsida</taxon>
        <taxon>Poales</taxon>
        <taxon>Poaceae</taxon>
        <taxon>PACMAD clade</taxon>
        <taxon>Arundinoideae</taxon>
        <taxon>Arundineae</taxon>
        <taxon>Arundo</taxon>
    </lineage>
</organism>
<evidence type="ECO:0000313" key="2">
    <source>
        <dbReference type="EMBL" id="JAD70701.1"/>
    </source>
</evidence>
<name>A0A0A9C559_ARUDO</name>
<dbReference type="AlphaFoldDB" id="A0A0A9C559"/>
<evidence type="ECO:0000256" key="1">
    <source>
        <dbReference type="SAM" id="MobiDB-lite"/>
    </source>
</evidence>
<feature type="compositionally biased region" description="Low complexity" evidence="1">
    <location>
        <begin position="29"/>
        <end position="39"/>
    </location>
</feature>
<proteinExistence type="predicted"/>
<reference evidence="2" key="2">
    <citation type="journal article" date="2015" name="Data Brief">
        <title>Shoot transcriptome of the giant reed, Arundo donax.</title>
        <authorList>
            <person name="Barrero R.A."/>
            <person name="Guerrero F.D."/>
            <person name="Moolhuijzen P."/>
            <person name="Goolsby J.A."/>
            <person name="Tidwell J."/>
            <person name="Bellgard S.E."/>
            <person name="Bellgard M.I."/>
        </authorList>
    </citation>
    <scope>NUCLEOTIDE SEQUENCE</scope>
    <source>
        <tissue evidence="2">Shoot tissue taken approximately 20 cm above the soil surface</tissue>
    </source>
</reference>